<comment type="similarity">
    <text evidence="1">Belongs to the Gfo/Idh/MocA family.</text>
</comment>
<protein>
    <submittedName>
        <fullName evidence="5">Gfo/Idh/MocA family oxidoreductase</fullName>
    </submittedName>
</protein>
<dbReference type="Proteomes" id="UP000824205">
    <property type="component" value="Unassembled WGS sequence"/>
</dbReference>
<keyword evidence="2" id="KW-0560">Oxidoreductase</keyword>
<feature type="domain" description="GFO/IDH/MocA-like oxidoreductase" evidence="4">
    <location>
        <begin position="130"/>
        <end position="242"/>
    </location>
</feature>
<comment type="caution">
    <text evidence="5">The sequence shown here is derived from an EMBL/GenBank/DDBJ whole genome shotgun (WGS) entry which is preliminary data.</text>
</comment>
<dbReference type="Gene3D" id="3.40.50.720">
    <property type="entry name" value="NAD(P)-binding Rossmann-like Domain"/>
    <property type="match status" value="1"/>
</dbReference>
<dbReference type="Pfam" id="PF01408">
    <property type="entry name" value="GFO_IDH_MocA"/>
    <property type="match status" value="1"/>
</dbReference>
<dbReference type="InterPro" id="IPR055170">
    <property type="entry name" value="GFO_IDH_MocA-like_dom"/>
</dbReference>
<evidence type="ECO:0000313" key="6">
    <source>
        <dbReference type="Proteomes" id="UP000824205"/>
    </source>
</evidence>
<dbReference type="InterPro" id="IPR036291">
    <property type="entry name" value="NAD(P)-bd_dom_sf"/>
</dbReference>
<dbReference type="SUPFAM" id="SSF55347">
    <property type="entry name" value="Glyceraldehyde-3-phosphate dehydrogenase-like, C-terminal domain"/>
    <property type="match status" value="1"/>
</dbReference>
<dbReference type="AlphaFoldDB" id="A0A9D1RE52"/>
<organism evidence="5 6">
    <name type="scientific">Candidatus Eubacterium faecipullorum</name>
    <dbReference type="NCBI Taxonomy" id="2838571"/>
    <lineage>
        <taxon>Bacteria</taxon>
        <taxon>Bacillati</taxon>
        <taxon>Bacillota</taxon>
        <taxon>Clostridia</taxon>
        <taxon>Eubacteriales</taxon>
        <taxon>Eubacteriaceae</taxon>
        <taxon>Eubacterium</taxon>
    </lineage>
</organism>
<dbReference type="Gene3D" id="3.30.360.10">
    <property type="entry name" value="Dihydrodipicolinate Reductase, domain 2"/>
    <property type="match status" value="1"/>
</dbReference>
<dbReference type="PANTHER" id="PTHR22604">
    <property type="entry name" value="OXIDOREDUCTASES"/>
    <property type="match status" value="1"/>
</dbReference>
<sequence length="322" mass="36188">MEKFRWAYIGSGNIAHSTARDILRGDHKIISVYGRNAEKSKAFAEKYGAKHFADFESAVNRSDVDGVYIATPHTSHVDYAVSAMRLGKPVLCEKPVGVSTGDADILIHTAKEENIYFCEAMWTWFSDVALTVKKWVQSGEIGDIRRVKINYAFPGILMPKDSRVLLPETAGGALLDIGIYPITYCYNLFGYPKDILCRGRLKNGIDISETVTLVYDSFECTLHMSLCTLKENCFIEGTRGTVSLPAFFHMASRAVLKNENGRRVFSGKTDYLTEFTRAAQEIRSGKKESSYIPFAATRSCMRIMDECRRQLGLVYPFEKQSV</sequence>
<feature type="domain" description="Gfo/Idh/MocA-like oxidoreductase N-terminal" evidence="3">
    <location>
        <begin position="4"/>
        <end position="114"/>
    </location>
</feature>
<reference evidence="5" key="2">
    <citation type="submission" date="2021-04" db="EMBL/GenBank/DDBJ databases">
        <authorList>
            <person name="Gilroy R."/>
        </authorList>
    </citation>
    <scope>NUCLEOTIDE SEQUENCE</scope>
    <source>
        <strain evidence="5">421</strain>
    </source>
</reference>
<dbReference type="GO" id="GO:0000166">
    <property type="term" value="F:nucleotide binding"/>
    <property type="evidence" value="ECO:0007669"/>
    <property type="project" value="InterPro"/>
</dbReference>
<gene>
    <name evidence="5" type="ORF">IAA48_00805</name>
</gene>
<proteinExistence type="inferred from homology"/>
<reference evidence="5" key="1">
    <citation type="journal article" date="2021" name="PeerJ">
        <title>Extensive microbial diversity within the chicken gut microbiome revealed by metagenomics and culture.</title>
        <authorList>
            <person name="Gilroy R."/>
            <person name="Ravi A."/>
            <person name="Getino M."/>
            <person name="Pursley I."/>
            <person name="Horton D.L."/>
            <person name="Alikhan N.F."/>
            <person name="Baker D."/>
            <person name="Gharbi K."/>
            <person name="Hall N."/>
            <person name="Watson M."/>
            <person name="Adriaenssens E.M."/>
            <person name="Foster-Nyarko E."/>
            <person name="Jarju S."/>
            <person name="Secka A."/>
            <person name="Antonio M."/>
            <person name="Oren A."/>
            <person name="Chaudhuri R.R."/>
            <person name="La Ragione R."/>
            <person name="Hildebrand F."/>
            <person name="Pallen M.J."/>
        </authorList>
    </citation>
    <scope>NUCLEOTIDE SEQUENCE</scope>
    <source>
        <strain evidence="5">421</strain>
    </source>
</reference>
<dbReference type="EMBL" id="DXGE01000004">
    <property type="protein sequence ID" value="HIW85012.1"/>
    <property type="molecule type" value="Genomic_DNA"/>
</dbReference>
<dbReference type="GO" id="GO:0016491">
    <property type="term" value="F:oxidoreductase activity"/>
    <property type="evidence" value="ECO:0007669"/>
    <property type="project" value="UniProtKB-KW"/>
</dbReference>
<evidence type="ECO:0000256" key="2">
    <source>
        <dbReference type="ARBA" id="ARBA00023002"/>
    </source>
</evidence>
<dbReference type="SUPFAM" id="SSF51735">
    <property type="entry name" value="NAD(P)-binding Rossmann-fold domains"/>
    <property type="match status" value="1"/>
</dbReference>
<name>A0A9D1RE52_9FIRM</name>
<accession>A0A9D1RE52</accession>
<dbReference type="PANTHER" id="PTHR22604:SF105">
    <property type="entry name" value="TRANS-1,2-DIHYDROBENZENE-1,2-DIOL DEHYDROGENASE"/>
    <property type="match status" value="1"/>
</dbReference>
<evidence type="ECO:0000313" key="5">
    <source>
        <dbReference type="EMBL" id="HIW85012.1"/>
    </source>
</evidence>
<dbReference type="Pfam" id="PF22725">
    <property type="entry name" value="GFO_IDH_MocA_C3"/>
    <property type="match status" value="1"/>
</dbReference>
<evidence type="ECO:0000256" key="1">
    <source>
        <dbReference type="ARBA" id="ARBA00010928"/>
    </source>
</evidence>
<dbReference type="InterPro" id="IPR050984">
    <property type="entry name" value="Gfo/Idh/MocA_domain"/>
</dbReference>
<evidence type="ECO:0000259" key="3">
    <source>
        <dbReference type="Pfam" id="PF01408"/>
    </source>
</evidence>
<dbReference type="InterPro" id="IPR000683">
    <property type="entry name" value="Gfo/Idh/MocA-like_OxRdtase_N"/>
</dbReference>
<evidence type="ECO:0000259" key="4">
    <source>
        <dbReference type="Pfam" id="PF22725"/>
    </source>
</evidence>